<keyword evidence="2" id="KW-0812">Transmembrane</keyword>
<protein>
    <submittedName>
        <fullName evidence="3">Unannotated protein</fullName>
    </submittedName>
</protein>
<feature type="transmembrane region" description="Helical" evidence="2">
    <location>
        <begin position="6"/>
        <end position="27"/>
    </location>
</feature>
<evidence type="ECO:0000313" key="3">
    <source>
        <dbReference type="EMBL" id="CAB4617254.1"/>
    </source>
</evidence>
<dbReference type="SUPFAM" id="SSF53335">
    <property type="entry name" value="S-adenosyl-L-methionine-dependent methyltransferases"/>
    <property type="match status" value="1"/>
</dbReference>
<accession>A0A6J6I1B8</accession>
<dbReference type="InterPro" id="IPR029063">
    <property type="entry name" value="SAM-dependent_MTases_sf"/>
</dbReference>
<keyword evidence="2" id="KW-1133">Transmembrane helix</keyword>
<dbReference type="Pfam" id="PF13578">
    <property type="entry name" value="Methyltransf_24"/>
    <property type="match status" value="1"/>
</dbReference>
<evidence type="ECO:0000256" key="2">
    <source>
        <dbReference type="SAM" id="Phobius"/>
    </source>
</evidence>
<dbReference type="Gene3D" id="3.40.50.150">
    <property type="entry name" value="Vaccinia Virus protein VP39"/>
    <property type="match status" value="1"/>
</dbReference>
<name>A0A6J6I1B8_9ZZZZ</name>
<gene>
    <name evidence="3" type="ORF">UFOPK1946_00152</name>
</gene>
<keyword evidence="1" id="KW-0175">Coiled coil</keyword>
<keyword evidence="2" id="KW-0472">Membrane</keyword>
<dbReference type="EMBL" id="CAEZVG010000003">
    <property type="protein sequence ID" value="CAB4617254.1"/>
    <property type="molecule type" value="Genomic_DNA"/>
</dbReference>
<evidence type="ECO:0000256" key="1">
    <source>
        <dbReference type="SAM" id="Coils"/>
    </source>
</evidence>
<feature type="coiled-coil region" evidence="1">
    <location>
        <begin position="24"/>
        <end position="51"/>
    </location>
</feature>
<proteinExistence type="predicted"/>
<organism evidence="3">
    <name type="scientific">freshwater metagenome</name>
    <dbReference type="NCBI Taxonomy" id="449393"/>
    <lineage>
        <taxon>unclassified sequences</taxon>
        <taxon>metagenomes</taxon>
        <taxon>ecological metagenomes</taxon>
    </lineage>
</organism>
<dbReference type="AlphaFoldDB" id="A0A6J6I1B8"/>
<reference evidence="3" key="1">
    <citation type="submission" date="2020-05" db="EMBL/GenBank/DDBJ databases">
        <authorList>
            <person name="Chiriac C."/>
            <person name="Salcher M."/>
            <person name="Ghai R."/>
            <person name="Kavagutti S V."/>
        </authorList>
    </citation>
    <scope>NUCLEOTIDE SEQUENCE</scope>
</reference>
<sequence>MKHELEIIVVIALLALLVLSSYSVLLLRRSAKKLNRNADRVTKEIKGQTSQIKTELGYVYQQFEALEQLLPLLKLSAPLPSSRGWAASPDFLLSLFETSRTIKPRLVVELGSGVSTLVLAKSGAKKIVSLDHSLEYGEQTRAMLRNHRVRGVDIRIDDLEKYKGGYSWYARASLKGIAKIDLLVIDGPPSATNPDARYPALENLLPLLSAKATIMLDDANRADERKLADAFLAALPSHRLRFLHHEKGTAIIEPR</sequence>